<keyword evidence="2" id="KW-1185">Reference proteome</keyword>
<proteinExistence type="predicted"/>
<dbReference type="AlphaFoldDB" id="A0AAW2G7W8"/>
<organism evidence="1 2">
    <name type="scientific">Cardiocondyla obscurior</name>
    <dbReference type="NCBI Taxonomy" id="286306"/>
    <lineage>
        <taxon>Eukaryota</taxon>
        <taxon>Metazoa</taxon>
        <taxon>Ecdysozoa</taxon>
        <taxon>Arthropoda</taxon>
        <taxon>Hexapoda</taxon>
        <taxon>Insecta</taxon>
        <taxon>Pterygota</taxon>
        <taxon>Neoptera</taxon>
        <taxon>Endopterygota</taxon>
        <taxon>Hymenoptera</taxon>
        <taxon>Apocrita</taxon>
        <taxon>Aculeata</taxon>
        <taxon>Formicoidea</taxon>
        <taxon>Formicidae</taxon>
        <taxon>Myrmicinae</taxon>
        <taxon>Cardiocondyla</taxon>
    </lineage>
</organism>
<reference evidence="1 2" key="1">
    <citation type="submission" date="2023-03" db="EMBL/GenBank/DDBJ databases">
        <title>High recombination rates correlate with genetic variation in Cardiocondyla obscurior ants.</title>
        <authorList>
            <person name="Errbii M."/>
        </authorList>
    </citation>
    <scope>NUCLEOTIDE SEQUENCE [LARGE SCALE GENOMIC DNA]</scope>
    <source>
        <strain evidence="1">Alpha-2009</strain>
        <tissue evidence="1">Whole body</tissue>
    </source>
</reference>
<dbReference type="EMBL" id="JADYXP020000005">
    <property type="protein sequence ID" value="KAL0123728.1"/>
    <property type="molecule type" value="Genomic_DNA"/>
</dbReference>
<comment type="caution">
    <text evidence="1">The sequence shown here is derived from an EMBL/GenBank/DDBJ whole genome shotgun (WGS) entry which is preliminary data.</text>
</comment>
<name>A0AAW2G7W8_9HYME</name>
<dbReference type="Proteomes" id="UP001430953">
    <property type="component" value="Unassembled WGS sequence"/>
</dbReference>
<protein>
    <recommendedName>
        <fullName evidence="3">Secreted protein</fullName>
    </recommendedName>
</protein>
<evidence type="ECO:0008006" key="3">
    <source>
        <dbReference type="Google" id="ProtNLM"/>
    </source>
</evidence>
<gene>
    <name evidence="1" type="ORF">PUN28_005912</name>
</gene>
<accession>A0AAW2G7W8</accession>
<sequence length="108" mass="12942">MHQIFNVHERLEIFFFFFFLLWRKKKYPIALLISRLRSVENSRPVYLEKIESRDFSRGVLSIKQRILCIRQSSECFRFNYISHFCLIPIYVKNCVTANCVSLPDSISS</sequence>
<evidence type="ECO:0000313" key="2">
    <source>
        <dbReference type="Proteomes" id="UP001430953"/>
    </source>
</evidence>
<evidence type="ECO:0000313" key="1">
    <source>
        <dbReference type="EMBL" id="KAL0123728.1"/>
    </source>
</evidence>